<evidence type="ECO:0000313" key="2">
    <source>
        <dbReference type="EMBL" id="MET3727041.1"/>
    </source>
</evidence>
<proteinExistence type="predicted"/>
<keyword evidence="3" id="KW-1185">Reference proteome</keyword>
<keyword evidence="1" id="KW-0472">Membrane</keyword>
<dbReference type="Proteomes" id="UP001549097">
    <property type="component" value="Unassembled WGS sequence"/>
</dbReference>
<comment type="caution">
    <text evidence="2">The sequence shown here is derived from an EMBL/GenBank/DDBJ whole genome shotgun (WGS) entry which is preliminary data.</text>
</comment>
<protein>
    <submittedName>
        <fullName evidence="2">Amino acid permease</fullName>
    </submittedName>
</protein>
<organism evidence="2 3">
    <name type="scientific">Fictibacillus halophilus</name>
    <dbReference type="NCBI Taxonomy" id="1610490"/>
    <lineage>
        <taxon>Bacteria</taxon>
        <taxon>Bacillati</taxon>
        <taxon>Bacillota</taxon>
        <taxon>Bacilli</taxon>
        <taxon>Bacillales</taxon>
        <taxon>Fictibacillaceae</taxon>
        <taxon>Fictibacillus</taxon>
    </lineage>
</organism>
<sequence>MSLKNLLHLIIILSFVTLGTNVAIRVQSLIIIVPVAILLVLMAGYLVSIALKRTQ</sequence>
<evidence type="ECO:0000256" key="1">
    <source>
        <dbReference type="SAM" id="Phobius"/>
    </source>
</evidence>
<keyword evidence="1" id="KW-0812">Transmembrane</keyword>
<feature type="transmembrane region" description="Helical" evidence="1">
    <location>
        <begin position="29"/>
        <end position="51"/>
    </location>
</feature>
<keyword evidence="1" id="KW-1133">Transmembrane helix</keyword>
<name>A0ABV2LEM9_9BACL</name>
<reference evidence="2 3" key="1">
    <citation type="submission" date="2024-06" db="EMBL/GenBank/DDBJ databases">
        <title>Genomic Encyclopedia of Type Strains, Phase IV (KMG-IV): sequencing the most valuable type-strain genomes for metagenomic binning, comparative biology and taxonomic classification.</title>
        <authorList>
            <person name="Goeker M."/>
        </authorList>
    </citation>
    <scope>NUCLEOTIDE SEQUENCE [LARGE SCALE GENOMIC DNA]</scope>
    <source>
        <strain evidence="2 3">DSM 100124</strain>
    </source>
</reference>
<gene>
    <name evidence="2" type="ORF">ABID52_000622</name>
</gene>
<accession>A0ABV2LEM9</accession>
<dbReference type="EMBL" id="JBEPMP010000001">
    <property type="protein sequence ID" value="MET3727041.1"/>
    <property type="molecule type" value="Genomic_DNA"/>
</dbReference>
<evidence type="ECO:0000313" key="3">
    <source>
        <dbReference type="Proteomes" id="UP001549097"/>
    </source>
</evidence>
<dbReference type="RefSeq" id="WP_198768366.1">
    <property type="nucleotide sequence ID" value="NZ_JAEACF010000001.1"/>
</dbReference>